<evidence type="ECO:0000256" key="5">
    <source>
        <dbReference type="ARBA" id="ARBA00022989"/>
    </source>
</evidence>
<accession>A0A4R1BU96</accession>
<keyword evidence="4 7" id="KW-0812">Transmembrane</keyword>
<feature type="transmembrane region" description="Helical" evidence="7">
    <location>
        <begin position="380"/>
        <end position="400"/>
    </location>
</feature>
<evidence type="ECO:0000256" key="1">
    <source>
        <dbReference type="ARBA" id="ARBA00004651"/>
    </source>
</evidence>
<gene>
    <name evidence="9" type="ORF">EPD65_15060</name>
</gene>
<reference evidence="9 10" key="1">
    <citation type="submission" date="2019-03" db="EMBL/GenBank/DDBJ databases">
        <authorList>
            <person name="Kim M.K.M."/>
        </authorList>
    </citation>
    <scope>NUCLEOTIDE SEQUENCE [LARGE SCALE GENOMIC DNA]</scope>
    <source>
        <strain evidence="9 10">18JY15-6</strain>
    </source>
</reference>
<dbReference type="OrthoDB" id="2365435at2"/>
<sequence>MMVLLPALLVVTGRWIFGPARTGHRRWAVGAGSGLAVGAGLGIVGQVGSVLPLVIVGLLVFAVSLITLLQVGIEHWTRLHGRPEFGSAEPTQGGLWARVGSFIAPRPRRVWVVTAAVLAIGALGLMKLDANGLTTEDSFTTELKSVTAMNLLADHKLTNQTNTVQVVGDAGRIDQLRTAVGDVQGIGTLTDTRPLADGRAWFEGPIAPDVASQDAWDIVLDARAAAHKSDSSSLVGGQAAFYLDTKIASQHDRKIIIPLVLAVVLLILMMLLRALAAPLLLLGTVILSFASALGISTLIFDYVLGFHGADSGFPLFAFVFLVALGIDYNIFLMTRVREESLQHGTRKGSLVALASTGGVITSAGMVLAATFLVLGTLPMVFLAELGLAVALGVLLDTMIVRSVLVTAINIDLGDKIWWPSKLGQDKVDPEETAELVNA</sequence>
<dbReference type="PANTHER" id="PTHR33406:SF6">
    <property type="entry name" value="MEMBRANE PROTEIN YDGH-RELATED"/>
    <property type="match status" value="1"/>
</dbReference>
<comment type="subcellular location">
    <subcellularLocation>
        <location evidence="1">Cell membrane</location>
        <topology evidence="1">Multi-pass membrane protein</topology>
    </subcellularLocation>
</comment>
<evidence type="ECO:0000313" key="10">
    <source>
        <dbReference type="Proteomes" id="UP000295453"/>
    </source>
</evidence>
<keyword evidence="5 7" id="KW-1133">Transmembrane helix</keyword>
<proteinExistence type="inferred from homology"/>
<feature type="transmembrane region" description="Helical" evidence="7">
    <location>
        <begin position="255"/>
        <end position="272"/>
    </location>
</feature>
<evidence type="ECO:0000259" key="8">
    <source>
        <dbReference type="Pfam" id="PF03176"/>
    </source>
</evidence>
<dbReference type="GO" id="GO:0005886">
    <property type="term" value="C:plasma membrane"/>
    <property type="evidence" value="ECO:0007669"/>
    <property type="project" value="UniProtKB-SubCell"/>
</dbReference>
<dbReference type="PANTHER" id="PTHR33406">
    <property type="entry name" value="MEMBRANE PROTEIN MJ1562-RELATED"/>
    <property type="match status" value="1"/>
</dbReference>
<protein>
    <recommendedName>
        <fullName evidence="8">Membrane transport protein MMPL domain-containing protein</fullName>
    </recommendedName>
</protein>
<comment type="similarity">
    <text evidence="2">Belongs to the resistance-nodulation-cell division (RND) (TC 2.A.6) family. MmpL subfamily.</text>
</comment>
<keyword evidence="6 7" id="KW-0472">Membrane</keyword>
<dbReference type="Gene3D" id="1.20.1640.10">
    <property type="entry name" value="Multidrug efflux transporter AcrB transmembrane domain"/>
    <property type="match status" value="1"/>
</dbReference>
<keyword evidence="10" id="KW-1185">Reference proteome</keyword>
<dbReference type="Proteomes" id="UP000295453">
    <property type="component" value="Unassembled WGS sequence"/>
</dbReference>
<keyword evidence="3" id="KW-1003">Cell membrane</keyword>
<feature type="transmembrane region" description="Helical" evidence="7">
    <location>
        <begin position="279"/>
        <end position="300"/>
    </location>
</feature>
<dbReference type="AlphaFoldDB" id="A0A4R1BU96"/>
<evidence type="ECO:0000256" key="2">
    <source>
        <dbReference type="ARBA" id="ARBA00010157"/>
    </source>
</evidence>
<dbReference type="Pfam" id="PF03176">
    <property type="entry name" value="MMPL"/>
    <property type="match status" value="1"/>
</dbReference>
<evidence type="ECO:0000256" key="3">
    <source>
        <dbReference type="ARBA" id="ARBA00022475"/>
    </source>
</evidence>
<dbReference type="InterPro" id="IPR050545">
    <property type="entry name" value="Mycobact_MmpL"/>
</dbReference>
<dbReference type="InterPro" id="IPR004869">
    <property type="entry name" value="MMPL_dom"/>
</dbReference>
<evidence type="ECO:0000256" key="4">
    <source>
        <dbReference type="ARBA" id="ARBA00022692"/>
    </source>
</evidence>
<evidence type="ECO:0000313" key="9">
    <source>
        <dbReference type="EMBL" id="TCJ21470.1"/>
    </source>
</evidence>
<feature type="transmembrane region" description="Helical" evidence="7">
    <location>
        <begin position="350"/>
        <end position="374"/>
    </location>
</feature>
<name>A0A4R1BU96_9ACTN</name>
<evidence type="ECO:0000256" key="7">
    <source>
        <dbReference type="SAM" id="Phobius"/>
    </source>
</evidence>
<dbReference type="SUPFAM" id="SSF82866">
    <property type="entry name" value="Multidrug efflux transporter AcrB transmembrane domain"/>
    <property type="match status" value="1"/>
</dbReference>
<comment type="caution">
    <text evidence="9">The sequence shown here is derived from an EMBL/GenBank/DDBJ whole genome shotgun (WGS) entry which is preliminary data.</text>
</comment>
<feature type="domain" description="Membrane transport protein MMPL" evidence="8">
    <location>
        <begin position="157"/>
        <end position="419"/>
    </location>
</feature>
<dbReference type="EMBL" id="SJZJ01000034">
    <property type="protein sequence ID" value="TCJ21470.1"/>
    <property type="molecule type" value="Genomic_DNA"/>
</dbReference>
<organism evidence="9 10">
    <name type="scientific">Nocardioides jejuensis</name>
    <dbReference type="NCBI Taxonomy" id="2502782"/>
    <lineage>
        <taxon>Bacteria</taxon>
        <taxon>Bacillati</taxon>
        <taxon>Actinomycetota</taxon>
        <taxon>Actinomycetes</taxon>
        <taxon>Propionibacteriales</taxon>
        <taxon>Nocardioidaceae</taxon>
        <taxon>Nocardioides</taxon>
    </lineage>
</organism>
<feature type="transmembrane region" description="Helical" evidence="7">
    <location>
        <begin position="312"/>
        <end position="330"/>
    </location>
</feature>
<evidence type="ECO:0000256" key="6">
    <source>
        <dbReference type="ARBA" id="ARBA00023136"/>
    </source>
</evidence>
<feature type="transmembrane region" description="Helical" evidence="7">
    <location>
        <begin position="49"/>
        <end position="73"/>
    </location>
</feature>